<gene>
    <name evidence="2" type="ORF">PCOR1329_LOCUS47118</name>
</gene>
<evidence type="ECO:0000256" key="1">
    <source>
        <dbReference type="SAM" id="MobiDB-lite"/>
    </source>
</evidence>
<dbReference type="Proteomes" id="UP001189429">
    <property type="component" value="Unassembled WGS sequence"/>
</dbReference>
<evidence type="ECO:0000313" key="3">
    <source>
        <dbReference type="Proteomes" id="UP001189429"/>
    </source>
</evidence>
<accession>A0ABN9UCX2</accession>
<reference evidence="2" key="1">
    <citation type="submission" date="2023-10" db="EMBL/GenBank/DDBJ databases">
        <authorList>
            <person name="Chen Y."/>
            <person name="Shah S."/>
            <person name="Dougan E. K."/>
            <person name="Thang M."/>
            <person name="Chan C."/>
        </authorList>
    </citation>
    <scope>NUCLEOTIDE SEQUENCE [LARGE SCALE GENOMIC DNA]</scope>
</reference>
<keyword evidence="3" id="KW-1185">Reference proteome</keyword>
<sequence>MSAHWKDAVLGTRPSQIRKHREALFERCQKPASEDPQAGPSGATSNTSTPGVLKRPAAAAASPGAAVAAAKRPASAEAPAGRALVAKRPAGEGILVSEAAGRGTSCPFPWAPKYAYSKLGEQVTKGKGKLFRAVVQPKYPAAILHTGAQATSELEKFGFTPGAPPLVARFCWVCQGRLAVATRQGGRKVLACKRQKCGVRNMPLTAFTPMYGTRMTPQSYWRVAWCFANQERVDQTVQLTDVSEDVVPRCFASHRDVVAWWSVRMGRGLTFGAGE</sequence>
<feature type="non-terminal residue" evidence="2">
    <location>
        <position position="275"/>
    </location>
</feature>
<organism evidence="2 3">
    <name type="scientific">Prorocentrum cordatum</name>
    <dbReference type="NCBI Taxonomy" id="2364126"/>
    <lineage>
        <taxon>Eukaryota</taxon>
        <taxon>Sar</taxon>
        <taxon>Alveolata</taxon>
        <taxon>Dinophyceae</taxon>
        <taxon>Prorocentrales</taxon>
        <taxon>Prorocentraceae</taxon>
        <taxon>Prorocentrum</taxon>
    </lineage>
</organism>
<feature type="region of interest" description="Disordered" evidence="1">
    <location>
        <begin position="28"/>
        <end position="57"/>
    </location>
</feature>
<name>A0ABN9UCX2_9DINO</name>
<comment type="caution">
    <text evidence="2">The sequence shown here is derived from an EMBL/GenBank/DDBJ whole genome shotgun (WGS) entry which is preliminary data.</text>
</comment>
<dbReference type="EMBL" id="CAUYUJ010015674">
    <property type="protein sequence ID" value="CAK0856849.1"/>
    <property type="molecule type" value="Genomic_DNA"/>
</dbReference>
<protein>
    <submittedName>
        <fullName evidence="2">Uncharacterized protein</fullName>
    </submittedName>
</protein>
<evidence type="ECO:0000313" key="2">
    <source>
        <dbReference type="EMBL" id="CAK0856849.1"/>
    </source>
</evidence>
<proteinExistence type="predicted"/>